<dbReference type="CDD" id="cd02248">
    <property type="entry name" value="Peptidase_C1A"/>
    <property type="match status" value="1"/>
</dbReference>
<dbReference type="Gene3D" id="3.90.70.10">
    <property type="entry name" value="Cysteine proteinases"/>
    <property type="match status" value="2"/>
</dbReference>
<dbReference type="SMART" id="SM00645">
    <property type="entry name" value="Pept_C1"/>
    <property type="match status" value="1"/>
</dbReference>
<dbReference type="Pfam" id="PF00112">
    <property type="entry name" value="Peptidase_C1"/>
    <property type="match status" value="2"/>
</dbReference>
<dbReference type="InterPro" id="IPR013128">
    <property type="entry name" value="Peptidase_C1A"/>
</dbReference>
<keyword evidence="6" id="KW-1185">Reference proteome</keyword>
<feature type="domain" description="Peptidase C1A papain C-terminal" evidence="3">
    <location>
        <begin position="119"/>
        <end position="253"/>
    </location>
</feature>
<dbReference type="InterPro" id="IPR013201">
    <property type="entry name" value="Prot_inhib_I29"/>
</dbReference>
<comment type="similarity">
    <text evidence="1">Belongs to the peptidase C1 family.</text>
</comment>
<evidence type="ECO:0000313" key="6">
    <source>
        <dbReference type="Proteomes" id="UP000734854"/>
    </source>
</evidence>
<feature type="domain" description="Cathepsin propeptide inhibitor" evidence="4">
    <location>
        <begin position="30"/>
        <end position="85"/>
    </location>
</feature>
<dbReference type="GO" id="GO:0008234">
    <property type="term" value="F:cysteine-type peptidase activity"/>
    <property type="evidence" value="ECO:0007669"/>
    <property type="project" value="InterPro"/>
</dbReference>
<protein>
    <submittedName>
        <fullName evidence="5">Uncharacterized protein</fullName>
    </submittedName>
</protein>
<dbReference type="Proteomes" id="UP000734854">
    <property type="component" value="Unassembled WGS sequence"/>
</dbReference>
<dbReference type="InterPro" id="IPR039417">
    <property type="entry name" value="Peptidase_C1A_papain-like"/>
</dbReference>
<dbReference type="EMBL" id="JACMSC010000007">
    <property type="protein sequence ID" value="KAG6513522.1"/>
    <property type="molecule type" value="Genomic_DNA"/>
</dbReference>
<evidence type="ECO:0000259" key="4">
    <source>
        <dbReference type="SMART" id="SM00848"/>
    </source>
</evidence>
<name>A0A8J5GVC8_ZINOF</name>
<keyword evidence="2" id="KW-1015">Disulfide bond</keyword>
<organism evidence="5 6">
    <name type="scientific">Zingiber officinale</name>
    <name type="common">Ginger</name>
    <name type="synonym">Amomum zingiber</name>
    <dbReference type="NCBI Taxonomy" id="94328"/>
    <lineage>
        <taxon>Eukaryota</taxon>
        <taxon>Viridiplantae</taxon>
        <taxon>Streptophyta</taxon>
        <taxon>Embryophyta</taxon>
        <taxon>Tracheophyta</taxon>
        <taxon>Spermatophyta</taxon>
        <taxon>Magnoliopsida</taxon>
        <taxon>Liliopsida</taxon>
        <taxon>Zingiberales</taxon>
        <taxon>Zingiberaceae</taxon>
        <taxon>Zingiber</taxon>
    </lineage>
</organism>
<reference evidence="5 6" key="1">
    <citation type="submission" date="2020-08" db="EMBL/GenBank/DDBJ databases">
        <title>Plant Genome Project.</title>
        <authorList>
            <person name="Zhang R.-G."/>
        </authorList>
    </citation>
    <scope>NUCLEOTIDE SEQUENCE [LARGE SCALE GENOMIC DNA]</scope>
    <source>
        <tissue evidence="5">Rhizome</tissue>
    </source>
</reference>
<evidence type="ECO:0000259" key="3">
    <source>
        <dbReference type="SMART" id="SM00645"/>
    </source>
</evidence>
<comment type="caution">
    <text evidence="5">The sequence shown here is derived from an EMBL/GenBank/DDBJ whole genome shotgun (WGS) entry which is preliminary data.</text>
</comment>
<dbReference type="Pfam" id="PF08246">
    <property type="entry name" value="Inhibitor_I29"/>
    <property type="match status" value="1"/>
</dbReference>
<evidence type="ECO:0000256" key="1">
    <source>
        <dbReference type="ARBA" id="ARBA00008455"/>
    </source>
</evidence>
<dbReference type="AlphaFoldDB" id="A0A8J5GVC8"/>
<dbReference type="PROSITE" id="PS00639">
    <property type="entry name" value="THIOL_PROTEASE_HIS"/>
    <property type="match status" value="1"/>
</dbReference>
<dbReference type="InterPro" id="IPR025660">
    <property type="entry name" value="Pept_his_AS"/>
</dbReference>
<dbReference type="InterPro" id="IPR025661">
    <property type="entry name" value="Pept_asp_AS"/>
</dbReference>
<proteinExistence type="inferred from homology"/>
<dbReference type="PROSITE" id="PS00640">
    <property type="entry name" value="THIOL_PROTEASE_ASN"/>
    <property type="match status" value="1"/>
</dbReference>
<dbReference type="GO" id="GO:0006508">
    <property type="term" value="P:proteolysis"/>
    <property type="evidence" value="ECO:0007669"/>
    <property type="project" value="InterPro"/>
</dbReference>
<dbReference type="InterPro" id="IPR038765">
    <property type="entry name" value="Papain-like_cys_pep_sf"/>
</dbReference>
<accession>A0A8J5GVC8</accession>
<dbReference type="PANTHER" id="PTHR12411">
    <property type="entry name" value="CYSTEINE PROTEASE FAMILY C1-RELATED"/>
    <property type="match status" value="1"/>
</dbReference>
<evidence type="ECO:0000313" key="5">
    <source>
        <dbReference type="EMBL" id="KAG6513522.1"/>
    </source>
</evidence>
<dbReference type="SMART" id="SM00848">
    <property type="entry name" value="Inhibitor_I29"/>
    <property type="match status" value="1"/>
</dbReference>
<sequence>MLLALAFTISRCIPFTEEDLSSEDRLWALYERWRSHHTVSRDLDEKRRRFNVFKHNIKFIHEFNKKDEPYKLKLNAFADLTNQEFLDHYAGSKIEHHRIRRGEKPEGEFKHGHIDIYKLPASVDWRTQGAVTPVKDQGKCIAAVEGINQIVTKELISLSEQELVDCDTTDWGCNGGLMDHAFEFITDFGPCGTSLNHGVAVVGYGATQDGTKYWIVKNSWGTSWGEQGYIRMKRGIPNNRGQCGIAMSPSYPIKASLIPSDESKDEL</sequence>
<dbReference type="InterPro" id="IPR000668">
    <property type="entry name" value="Peptidase_C1A_C"/>
</dbReference>
<gene>
    <name evidence="5" type="ORF">ZIOFF_023853</name>
</gene>
<evidence type="ECO:0000256" key="2">
    <source>
        <dbReference type="ARBA" id="ARBA00023157"/>
    </source>
</evidence>
<dbReference type="SUPFAM" id="SSF54001">
    <property type="entry name" value="Cysteine proteinases"/>
    <property type="match status" value="1"/>
</dbReference>